<name>A0A7H8TAP7_STRCX</name>
<sequence>MPDPITGEGFDAPSPEVAYMGAPPLLREAAELVELSERLQVEASTAAIKGEPYEPDEHQERLYLLRRAALADRLSIEYPDVEEFVTDAAQMAHRLAEFDRQHDTHVGPIGPTAIEWDPSHRPYVRQEYDHWGW</sequence>
<dbReference type="AlphaFoldDB" id="A0A7H8TAP7"/>
<evidence type="ECO:0000313" key="1">
    <source>
        <dbReference type="EMBL" id="QKZ20595.1"/>
    </source>
</evidence>
<dbReference type="RefSeq" id="WP_176576559.1">
    <property type="nucleotide sequence ID" value="NZ_CBDRGH010000059.1"/>
</dbReference>
<proteinExistence type="predicted"/>
<dbReference type="EMBL" id="CP056041">
    <property type="protein sequence ID" value="QKZ20595.1"/>
    <property type="molecule type" value="Genomic_DNA"/>
</dbReference>
<gene>
    <name evidence="1" type="ORF">HUT05_26580</name>
</gene>
<dbReference type="Proteomes" id="UP000509418">
    <property type="component" value="Chromosome"/>
</dbReference>
<reference evidence="1 2" key="1">
    <citation type="submission" date="2020-06" db="EMBL/GenBank/DDBJ databases">
        <title>Genome mining for natural products.</title>
        <authorList>
            <person name="Zhang B."/>
            <person name="Shi J."/>
            <person name="Ge H."/>
        </authorList>
    </citation>
    <scope>NUCLEOTIDE SEQUENCE [LARGE SCALE GENOMIC DNA]</scope>
    <source>
        <strain evidence="1 2">NA02069</strain>
    </source>
</reference>
<accession>A0A7H8TAP7</accession>
<evidence type="ECO:0000313" key="2">
    <source>
        <dbReference type="Proteomes" id="UP000509418"/>
    </source>
</evidence>
<protein>
    <submittedName>
        <fullName evidence="1">Uncharacterized protein</fullName>
    </submittedName>
</protein>
<keyword evidence="2" id="KW-1185">Reference proteome</keyword>
<organism evidence="1 2">
    <name type="scientific">Streptomyces chartreusis</name>
    <dbReference type="NCBI Taxonomy" id="1969"/>
    <lineage>
        <taxon>Bacteria</taxon>
        <taxon>Bacillati</taxon>
        <taxon>Actinomycetota</taxon>
        <taxon>Actinomycetes</taxon>
        <taxon>Kitasatosporales</taxon>
        <taxon>Streptomycetaceae</taxon>
        <taxon>Streptomyces</taxon>
    </lineage>
</organism>